<evidence type="ECO:0000313" key="1">
    <source>
        <dbReference type="EMBL" id="MBA0742881.1"/>
    </source>
</evidence>
<name>A0A7J9C332_GOSGO</name>
<reference evidence="1 2" key="1">
    <citation type="journal article" date="2019" name="Genome Biol. Evol.">
        <title>Insights into the evolution of the New World diploid cottons (Gossypium, subgenus Houzingenia) based on genome sequencing.</title>
        <authorList>
            <person name="Grover C.E."/>
            <person name="Arick M.A. 2nd"/>
            <person name="Thrash A."/>
            <person name="Conover J.L."/>
            <person name="Sanders W.S."/>
            <person name="Peterson D.G."/>
            <person name="Frelichowski J.E."/>
            <person name="Scheffler J.A."/>
            <person name="Scheffler B.E."/>
            <person name="Wendel J.F."/>
        </authorList>
    </citation>
    <scope>NUCLEOTIDE SEQUENCE [LARGE SCALE GENOMIC DNA]</scope>
    <source>
        <strain evidence="1">5</strain>
        <tissue evidence="1">Leaf</tissue>
    </source>
</reference>
<dbReference type="Proteomes" id="UP000593579">
    <property type="component" value="Unassembled WGS sequence"/>
</dbReference>
<dbReference type="EMBL" id="JABEZY010000007">
    <property type="protein sequence ID" value="MBA0742881.1"/>
    <property type="molecule type" value="Genomic_DNA"/>
</dbReference>
<proteinExistence type="predicted"/>
<gene>
    <name evidence="1" type="ORF">Gogos_015892</name>
</gene>
<accession>A0A7J9C332</accession>
<evidence type="ECO:0000313" key="2">
    <source>
        <dbReference type="Proteomes" id="UP000593579"/>
    </source>
</evidence>
<dbReference type="OrthoDB" id="10358651at2759"/>
<feature type="non-terminal residue" evidence="1">
    <location>
        <position position="1"/>
    </location>
</feature>
<keyword evidence="2" id="KW-1185">Reference proteome</keyword>
<organism evidence="1 2">
    <name type="scientific">Gossypium gossypioides</name>
    <name type="common">Mexican cotton</name>
    <name type="synonym">Selera gossypioides</name>
    <dbReference type="NCBI Taxonomy" id="34282"/>
    <lineage>
        <taxon>Eukaryota</taxon>
        <taxon>Viridiplantae</taxon>
        <taxon>Streptophyta</taxon>
        <taxon>Embryophyta</taxon>
        <taxon>Tracheophyta</taxon>
        <taxon>Spermatophyta</taxon>
        <taxon>Magnoliopsida</taxon>
        <taxon>eudicotyledons</taxon>
        <taxon>Gunneridae</taxon>
        <taxon>Pentapetalae</taxon>
        <taxon>rosids</taxon>
        <taxon>malvids</taxon>
        <taxon>Malvales</taxon>
        <taxon>Malvaceae</taxon>
        <taxon>Malvoideae</taxon>
        <taxon>Gossypium</taxon>
    </lineage>
</organism>
<protein>
    <submittedName>
        <fullName evidence="1">Uncharacterized protein</fullName>
    </submittedName>
</protein>
<sequence length="127" mass="14828">MLSKTAKPLIYVRRFNELHYSVSLNVYFYRDCLSVNVTGFVHVGFQAYTLAYHLVTKKHVISPPWIRQVISHISSILSRYSPLAFLFFWRHVLSGIQVEFISHAFASNMLVKLSNMHGFNKCLQYIE</sequence>
<dbReference type="AlphaFoldDB" id="A0A7J9C332"/>
<comment type="caution">
    <text evidence="1">The sequence shown here is derived from an EMBL/GenBank/DDBJ whole genome shotgun (WGS) entry which is preliminary data.</text>
</comment>